<protein>
    <recommendedName>
        <fullName evidence="4">DUF4064 domain-containing protein</fullName>
    </recommendedName>
</protein>
<sequence length="136" mass="14816">MKIFLLGMNLFIGLGALSGGVLAVSTSAHASFGIDSSLLIHSPFTTFLIPGLFLLFVLGFGNLFLAFYGVKSASFPYTSCLMGMILIAWIIIQCLFLASIAFLHVLFFALGFIQFIGGWRLAKKEAVYFPFSAKKN</sequence>
<feature type="transmembrane region" description="Helical" evidence="1">
    <location>
        <begin position="47"/>
        <end position="68"/>
    </location>
</feature>
<dbReference type="HOGENOM" id="CLU_116245_1_0_9"/>
<keyword evidence="1" id="KW-0472">Membrane</keyword>
<dbReference type="eggNOG" id="ENOG5030Q8R">
    <property type="taxonomic scope" value="Bacteria"/>
</dbReference>
<dbReference type="PATRIC" id="fig|1158610.3.peg.3036"/>
<keyword evidence="1" id="KW-0812">Transmembrane</keyword>
<evidence type="ECO:0008006" key="4">
    <source>
        <dbReference type="Google" id="ProtNLM"/>
    </source>
</evidence>
<dbReference type="OrthoDB" id="1909107at2"/>
<gene>
    <name evidence="2" type="ORF">UC3_03052</name>
</gene>
<evidence type="ECO:0000256" key="1">
    <source>
        <dbReference type="SAM" id="Phobius"/>
    </source>
</evidence>
<keyword evidence="1" id="KW-1133">Transmembrane helix</keyword>
<evidence type="ECO:0000313" key="2">
    <source>
        <dbReference type="EMBL" id="EOL42699.1"/>
    </source>
</evidence>
<organism evidence="2 3">
    <name type="scientific">Enterococcus phoeniculicola ATCC BAA-412</name>
    <dbReference type="NCBI Taxonomy" id="1158610"/>
    <lineage>
        <taxon>Bacteria</taxon>
        <taxon>Bacillati</taxon>
        <taxon>Bacillota</taxon>
        <taxon>Bacilli</taxon>
        <taxon>Lactobacillales</taxon>
        <taxon>Enterococcaceae</taxon>
        <taxon>Enterococcus</taxon>
    </lineage>
</organism>
<dbReference type="STRING" id="154621.RV11_GL003023"/>
<dbReference type="EMBL" id="AJAT01000017">
    <property type="protein sequence ID" value="EOL42699.1"/>
    <property type="molecule type" value="Genomic_DNA"/>
</dbReference>
<name>R3TMG6_9ENTE</name>
<reference evidence="2 3" key="1">
    <citation type="submission" date="2013-02" db="EMBL/GenBank/DDBJ databases">
        <title>The Genome Sequence of Enterococcus phoeniculicola BAA-412.</title>
        <authorList>
            <consortium name="The Broad Institute Genome Sequencing Platform"/>
            <consortium name="The Broad Institute Genome Sequencing Center for Infectious Disease"/>
            <person name="Earl A.M."/>
            <person name="Gilmore M.S."/>
            <person name="Lebreton F."/>
            <person name="Walker B."/>
            <person name="Young S.K."/>
            <person name="Zeng Q."/>
            <person name="Gargeya S."/>
            <person name="Fitzgerald M."/>
            <person name="Haas B."/>
            <person name="Abouelleil A."/>
            <person name="Alvarado L."/>
            <person name="Arachchi H.M."/>
            <person name="Berlin A.M."/>
            <person name="Chapman S.B."/>
            <person name="Dewar J."/>
            <person name="Goldberg J."/>
            <person name="Griggs A."/>
            <person name="Gujja S."/>
            <person name="Hansen M."/>
            <person name="Howarth C."/>
            <person name="Imamovic A."/>
            <person name="Larimer J."/>
            <person name="McCowan C."/>
            <person name="Murphy C."/>
            <person name="Neiman D."/>
            <person name="Pearson M."/>
            <person name="Priest M."/>
            <person name="Roberts A."/>
            <person name="Saif S."/>
            <person name="Shea T."/>
            <person name="Sisk P."/>
            <person name="Sykes S."/>
            <person name="Wortman J."/>
            <person name="Nusbaum C."/>
            <person name="Birren B."/>
        </authorList>
    </citation>
    <scope>NUCLEOTIDE SEQUENCE [LARGE SCALE GENOMIC DNA]</scope>
    <source>
        <strain evidence="2 3">ATCC BAA-412</strain>
    </source>
</reference>
<keyword evidence="3" id="KW-1185">Reference proteome</keyword>
<dbReference type="RefSeq" id="WP_010769686.1">
    <property type="nucleotide sequence ID" value="NZ_ASWE01000001.1"/>
</dbReference>
<feature type="transmembrane region" description="Helical" evidence="1">
    <location>
        <begin position="75"/>
        <end position="92"/>
    </location>
</feature>
<evidence type="ECO:0000313" key="3">
    <source>
        <dbReference type="Proteomes" id="UP000013785"/>
    </source>
</evidence>
<feature type="transmembrane region" description="Helical" evidence="1">
    <location>
        <begin position="98"/>
        <end position="119"/>
    </location>
</feature>
<dbReference type="Proteomes" id="UP000013785">
    <property type="component" value="Unassembled WGS sequence"/>
</dbReference>
<proteinExistence type="predicted"/>
<accession>R3TMG6</accession>
<comment type="caution">
    <text evidence="2">The sequence shown here is derived from an EMBL/GenBank/DDBJ whole genome shotgun (WGS) entry which is preliminary data.</text>
</comment>
<dbReference type="AlphaFoldDB" id="R3TMG6"/>